<dbReference type="Pfam" id="PF12704">
    <property type="entry name" value="MacB_PCD"/>
    <property type="match status" value="1"/>
</dbReference>
<accession>A0A509CDL2</accession>
<evidence type="ECO:0000259" key="1">
    <source>
        <dbReference type="Pfam" id="PF12704"/>
    </source>
</evidence>
<evidence type="ECO:0000313" key="2">
    <source>
        <dbReference type="EMBL" id="VUC83204.1"/>
    </source>
</evidence>
<keyword evidence="2" id="KW-0378">Hydrolase</keyword>
<dbReference type="EC" id="3.6.3.-" evidence="2"/>
<protein>
    <submittedName>
        <fullName evidence="2">ABC transporter</fullName>
        <ecNumber evidence="2">3.6.3.-</ecNumber>
    </submittedName>
</protein>
<dbReference type="GO" id="GO:0016787">
    <property type="term" value="F:hydrolase activity"/>
    <property type="evidence" value="ECO:0007669"/>
    <property type="project" value="UniProtKB-KW"/>
</dbReference>
<dbReference type="InterPro" id="IPR025857">
    <property type="entry name" value="MacB_PCD"/>
</dbReference>
<feature type="domain" description="MacB-like periplasmic core" evidence="1">
    <location>
        <begin position="2"/>
        <end position="90"/>
    </location>
</feature>
<sequence>MVVLDANTRRQLFPNKANVVGEVVLVGNMPVIVIGVAEEKPSMYGNSNLLQVWLPYSTMSDRIMGQSWLNSITVRVKDGVDSDQAEQQLTPPAHLTPR</sequence>
<name>A0A509CDL2_9ENTR</name>
<gene>
    <name evidence="2" type="primary">ybjZ_2</name>
    <name evidence="2" type="ORF">NCTC6947_03094</name>
</gene>
<dbReference type="EMBL" id="CABFNZ010000003">
    <property type="protein sequence ID" value="VUC83204.1"/>
    <property type="molecule type" value="Genomic_DNA"/>
</dbReference>
<proteinExistence type="predicted"/>
<dbReference type="AlphaFoldDB" id="A0A509CDL2"/>
<organism evidence="2">
    <name type="scientific">Salmonella sp. NCTC 6947</name>
    <dbReference type="NCBI Taxonomy" id="2583581"/>
    <lineage>
        <taxon>Bacteria</taxon>
        <taxon>Pseudomonadati</taxon>
        <taxon>Pseudomonadota</taxon>
        <taxon>Gammaproteobacteria</taxon>
        <taxon>Enterobacterales</taxon>
        <taxon>Enterobacteriaceae</taxon>
        <taxon>Salmonella</taxon>
    </lineage>
</organism>
<reference evidence="2" key="1">
    <citation type="submission" date="2019-06" db="EMBL/GenBank/DDBJ databases">
        <authorList>
            <consortium name="Pathogen Informatics"/>
        </authorList>
    </citation>
    <scope>NUCLEOTIDE SEQUENCE</scope>
    <source>
        <strain evidence="2">NCTC6947</strain>
    </source>
</reference>